<organism evidence="1 2">
    <name type="scientific">Aromia moschata</name>
    <dbReference type="NCBI Taxonomy" id="1265417"/>
    <lineage>
        <taxon>Eukaryota</taxon>
        <taxon>Metazoa</taxon>
        <taxon>Ecdysozoa</taxon>
        <taxon>Arthropoda</taxon>
        <taxon>Hexapoda</taxon>
        <taxon>Insecta</taxon>
        <taxon>Pterygota</taxon>
        <taxon>Neoptera</taxon>
        <taxon>Endopterygota</taxon>
        <taxon>Coleoptera</taxon>
        <taxon>Polyphaga</taxon>
        <taxon>Cucujiformia</taxon>
        <taxon>Chrysomeloidea</taxon>
        <taxon>Cerambycidae</taxon>
        <taxon>Cerambycinae</taxon>
        <taxon>Callichromatini</taxon>
        <taxon>Aromia</taxon>
    </lineage>
</organism>
<gene>
    <name evidence="1" type="ORF">NQ318_015979</name>
</gene>
<accession>A0AAV8XFT1</accession>
<dbReference type="PANTHER" id="PTHR47326:SF1">
    <property type="entry name" value="HTH PSQ-TYPE DOMAIN-CONTAINING PROTEIN"/>
    <property type="match status" value="1"/>
</dbReference>
<name>A0AAV8XFT1_9CUCU</name>
<proteinExistence type="predicted"/>
<keyword evidence="2" id="KW-1185">Reference proteome</keyword>
<dbReference type="GO" id="GO:0003676">
    <property type="term" value="F:nucleic acid binding"/>
    <property type="evidence" value="ECO:0007669"/>
    <property type="project" value="InterPro"/>
</dbReference>
<dbReference type="EMBL" id="JAPWTK010000649">
    <property type="protein sequence ID" value="KAJ8937513.1"/>
    <property type="molecule type" value="Genomic_DNA"/>
</dbReference>
<evidence type="ECO:0000313" key="1">
    <source>
        <dbReference type="EMBL" id="KAJ8937513.1"/>
    </source>
</evidence>
<dbReference type="Gene3D" id="3.30.420.10">
    <property type="entry name" value="Ribonuclease H-like superfamily/Ribonuclease H"/>
    <property type="match status" value="1"/>
</dbReference>
<reference evidence="1" key="1">
    <citation type="journal article" date="2023" name="Insect Mol. Biol.">
        <title>Genome sequencing provides insights into the evolution of gene families encoding plant cell wall-degrading enzymes in longhorned beetles.</title>
        <authorList>
            <person name="Shin N.R."/>
            <person name="Okamura Y."/>
            <person name="Kirsch R."/>
            <person name="Pauchet Y."/>
        </authorList>
    </citation>
    <scope>NUCLEOTIDE SEQUENCE</scope>
    <source>
        <strain evidence="1">AMC_N1</strain>
    </source>
</reference>
<sequence>MKLKTNQQTIETIGIYELITRVIGRRGPIEWPVRLPDLTPLAFFLFGCLKSKVYTTEHDNINILYKNNNVGQFPLLHLNECEKSSATGCFSLRK</sequence>
<dbReference type="InterPro" id="IPR036397">
    <property type="entry name" value="RNaseH_sf"/>
</dbReference>
<dbReference type="AlphaFoldDB" id="A0AAV8XFT1"/>
<comment type="caution">
    <text evidence="1">The sequence shown here is derived from an EMBL/GenBank/DDBJ whole genome shotgun (WGS) entry which is preliminary data.</text>
</comment>
<evidence type="ECO:0000313" key="2">
    <source>
        <dbReference type="Proteomes" id="UP001162162"/>
    </source>
</evidence>
<dbReference type="PANTHER" id="PTHR47326">
    <property type="entry name" value="TRANSPOSABLE ELEMENT TC3 TRANSPOSASE-LIKE PROTEIN"/>
    <property type="match status" value="1"/>
</dbReference>
<protein>
    <submittedName>
        <fullName evidence="1">Uncharacterized protein</fullName>
    </submittedName>
</protein>
<dbReference type="Proteomes" id="UP001162162">
    <property type="component" value="Unassembled WGS sequence"/>
</dbReference>